<sequence length="133" mass="14619">MKNILKSLVVFGALLIAQTGLAQDKMAMNSSMEKAAKIVKLTQTEGEFTTKTLNLEAGNYIFEISNQGVDHELGFVLAPKGKTDQAHHIKAAYVKKTVNDGESSQTNIVTLEKGEYVYFCPLNPTPHYTLIVD</sequence>
<dbReference type="AlphaFoldDB" id="A0A1I6FN69"/>
<feature type="signal peptide" evidence="1">
    <location>
        <begin position="1"/>
        <end position="22"/>
    </location>
</feature>
<dbReference type="OrthoDB" id="6264717at2"/>
<dbReference type="STRING" id="400055.SAMN04490243_0141"/>
<protein>
    <submittedName>
        <fullName evidence="3">Cupredoxin-like domain-containing protein</fullName>
    </submittedName>
</protein>
<reference evidence="3 4" key="1">
    <citation type="submission" date="2016-10" db="EMBL/GenBank/DDBJ databases">
        <authorList>
            <person name="de Groot N.N."/>
        </authorList>
    </citation>
    <scope>NUCLEOTIDE SEQUENCE [LARGE SCALE GENOMIC DNA]</scope>
    <source>
        <strain evidence="3 4">DSM 21019</strain>
    </source>
</reference>
<organism evidence="3 4">
    <name type="scientific">Robiginitalea myxolifaciens</name>
    <dbReference type="NCBI Taxonomy" id="400055"/>
    <lineage>
        <taxon>Bacteria</taxon>
        <taxon>Pseudomonadati</taxon>
        <taxon>Bacteroidota</taxon>
        <taxon>Flavobacteriia</taxon>
        <taxon>Flavobacteriales</taxon>
        <taxon>Flavobacteriaceae</taxon>
        <taxon>Robiginitalea</taxon>
    </lineage>
</organism>
<dbReference type="EMBL" id="FOYQ01000001">
    <property type="protein sequence ID" value="SFR31314.1"/>
    <property type="molecule type" value="Genomic_DNA"/>
</dbReference>
<name>A0A1I6FN69_9FLAO</name>
<dbReference type="RefSeq" id="WP_092979884.1">
    <property type="nucleotide sequence ID" value="NZ_FOYQ01000001.1"/>
</dbReference>
<dbReference type="Proteomes" id="UP000199534">
    <property type="component" value="Unassembled WGS sequence"/>
</dbReference>
<dbReference type="Pfam" id="PF13473">
    <property type="entry name" value="Cupredoxin_1"/>
    <property type="match status" value="1"/>
</dbReference>
<accession>A0A1I6FN69</accession>
<feature type="chain" id="PRO_5011682320" evidence="1">
    <location>
        <begin position="23"/>
        <end position="133"/>
    </location>
</feature>
<keyword evidence="4" id="KW-1185">Reference proteome</keyword>
<gene>
    <name evidence="3" type="ORF">SAMN04490243_0141</name>
</gene>
<dbReference type="InterPro" id="IPR028096">
    <property type="entry name" value="EfeO_Cupredoxin"/>
</dbReference>
<dbReference type="Gene3D" id="2.60.40.420">
    <property type="entry name" value="Cupredoxins - blue copper proteins"/>
    <property type="match status" value="1"/>
</dbReference>
<proteinExistence type="predicted"/>
<dbReference type="SUPFAM" id="SSF49503">
    <property type="entry name" value="Cupredoxins"/>
    <property type="match status" value="1"/>
</dbReference>
<dbReference type="InterPro" id="IPR008972">
    <property type="entry name" value="Cupredoxin"/>
</dbReference>
<evidence type="ECO:0000259" key="2">
    <source>
        <dbReference type="Pfam" id="PF13473"/>
    </source>
</evidence>
<evidence type="ECO:0000256" key="1">
    <source>
        <dbReference type="SAM" id="SignalP"/>
    </source>
</evidence>
<keyword evidence="1" id="KW-0732">Signal</keyword>
<evidence type="ECO:0000313" key="3">
    <source>
        <dbReference type="EMBL" id="SFR31314.1"/>
    </source>
</evidence>
<evidence type="ECO:0000313" key="4">
    <source>
        <dbReference type="Proteomes" id="UP000199534"/>
    </source>
</evidence>
<feature type="domain" description="EfeO-type cupredoxin-like" evidence="2">
    <location>
        <begin position="26"/>
        <end position="132"/>
    </location>
</feature>